<dbReference type="AlphaFoldDB" id="C2KY92"/>
<evidence type="ECO:0000313" key="1">
    <source>
        <dbReference type="EMBL" id="EEJ51262.1"/>
    </source>
</evidence>
<name>C2KY92_9FIRM</name>
<dbReference type="Gene3D" id="3.40.1580.10">
    <property type="entry name" value="SMI1/KNR4-like"/>
    <property type="match status" value="1"/>
</dbReference>
<dbReference type="eggNOG" id="ENOG5030E1Y">
    <property type="taxonomic scope" value="Bacteria"/>
</dbReference>
<dbReference type="EMBL" id="ACKX01000150">
    <property type="protein sequence ID" value="EEJ51262.1"/>
    <property type="molecule type" value="Genomic_DNA"/>
</dbReference>
<dbReference type="STRING" id="585501.HMPREF6123_1461"/>
<comment type="caution">
    <text evidence="1">The sequence shown here is derived from an EMBL/GenBank/DDBJ whole genome shotgun (WGS) entry which is preliminary data.</text>
</comment>
<dbReference type="InterPro" id="IPR037883">
    <property type="entry name" value="Knr4/Smi1-like_sf"/>
</dbReference>
<dbReference type="HOGENOM" id="CLU_156627_0_0_9"/>
<dbReference type="InParanoid" id="C2KY92"/>
<reference evidence="1 2" key="1">
    <citation type="submission" date="2009-04" db="EMBL/GenBank/DDBJ databases">
        <authorList>
            <person name="Qin X."/>
            <person name="Bachman B."/>
            <person name="Battles P."/>
            <person name="Bell A."/>
            <person name="Bess C."/>
            <person name="Bickham C."/>
            <person name="Chaboub L."/>
            <person name="Chen D."/>
            <person name="Coyle M."/>
            <person name="Deiros D.R."/>
            <person name="Dinh H."/>
            <person name="Forbes L."/>
            <person name="Fowler G."/>
            <person name="Francisco L."/>
            <person name="Fu Q."/>
            <person name="Gubbala S."/>
            <person name="Hale W."/>
            <person name="Han Y."/>
            <person name="Hemphill L."/>
            <person name="Highlander S.K."/>
            <person name="Hirani K."/>
            <person name="Hogues M."/>
            <person name="Jackson L."/>
            <person name="Jakkamsetti A."/>
            <person name="Javaid M."/>
            <person name="Jiang H."/>
            <person name="Korchina V."/>
            <person name="Kovar C."/>
            <person name="Lara F."/>
            <person name="Lee S."/>
            <person name="Mata R."/>
            <person name="Mathew T."/>
            <person name="Moen C."/>
            <person name="Morales K."/>
            <person name="Munidasa M."/>
            <person name="Nazareth L."/>
            <person name="Ngo R."/>
            <person name="Nguyen L."/>
            <person name="Okwuonu G."/>
            <person name="Ongeri F."/>
            <person name="Patil S."/>
            <person name="Petrosino J."/>
            <person name="Pham C."/>
            <person name="Pham P."/>
            <person name="Pu L.-L."/>
            <person name="Puazo M."/>
            <person name="Raj R."/>
            <person name="Reid J."/>
            <person name="Rouhana J."/>
            <person name="Saada N."/>
            <person name="Shang Y."/>
            <person name="Simmons D."/>
            <person name="Thornton R."/>
            <person name="Warren J."/>
            <person name="Weissenberger G."/>
            <person name="Zhang J."/>
            <person name="Zhang L."/>
            <person name="Zhou C."/>
            <person name="Zhu D."/>
            <person name="Muzny D."/>
            <person name="Worley K."/>
            <person name="Gibbs R."/>
        </authorList>
    </citation>
    <scope>NUCLEOTIDE SEQUENCE [LARGE SCALE GENOMIC DNA]</scope>
    <source>
        <strain evidence="1 2">F0268</strain>
    </source>
</reference>
<dbReference type="Proteomes" id="UP000004121">
    <property type="component" value="Unassembled WGS sequence"/>
</dbReference>
<evidence type="ECO:0000313" key="2">
    <source>
        <dbReference type="Proteomes" id="UP000004121"/>
    </source>
</evidence>
<gene>
    <name evidence="1" type="ORF">HMPREF6123_1461</name>
</gene>
<organism evidence="1 2">
    <name type="scientific">Oribacterium sinus F0268</name>
    <dbReference type="NCBI Taxonomy" id="585501"/>
    <lineage>
        <taxon>Bacteria</taxon>
        <taxon>Bacillati</taxon>
        <taxon>Bacillota</taxon>
        <taxon>Clostridia</taxon>
        <taxon>Lachnospirales</taxon>
        <taxon>Lachnospiraceae</taxon>
        <taxon>Oribacterium</taxon>
    </lineage>
</organism>
<dbReference type="OrthoDB" id="7875953at2"/>
<accession>C2KY92</accession>
<dbReference type="SUPFAM" id="SSF160631">
    <property type="entry name" value="SMI1/KNR4-like"/>
    <property type="match status" value="1"/>
</dbReference>
<dbReference type="RefSeq" id="WP_007156607.1">
    <property type="nucleotide sequence ID" value="NZ_GG668534.1"/>
</dbReference>
<dbReference type="Pfam" id="PF14567">
    <property type="entry name" value="SUKH_5"/>
    <property type="match status" value="1"/>
</dbReference>
<keyword evidence="2" id="KW-1185">Reference proteome</keyword>
<sequence length="134" mass="15120">MSNIVDKIKSIKDVSAIKGCTTAQIREAQESLDLVFPDEYIEYVKAFGCIDFGSTEWTGLNIQGRLNTVTATQQEKNVNNAFPKKSFVLEDLAIDAKKIVVDEDGKVYLLQYEKISPLCDSITEYLDMCIKKNR</sequence>
<proteinExistence type="predicted"/>
<protein>
    <submittedName>
        <fullName evidence="1">SMI1 / KNR4 family protein</fullName>
    </submittedName>
</protein>